<reference evidence="4" key="1">
    <citation type="submission" date="2021-02" db="EMBL/GenBank/DDBJ databases">
        <authorList>
            <person name="Nowell W R."/>
        </authorList>
    </citation>
    <scope>NUCLEOTIDE SEQUENCE</scope>
</reference>
<name>A0A815BSE4_9BILA</name>
<dbReference type="CDD" id="cd02199">
    <property type="entry name" value="YjgF_YER057c_UK114_like_1"/>
    <property type="match status" value="1"/>
</dbReference>
<proteinExistence type="predicted"/>
<protein>
    <recommendedName>
        <fullName evidence="2">Endoribonuclease L-PSP/chorismate mutase-like domain-containing protein</fullName>
    </recommendedName>
</protein>
<feature type="chain" id="PRO_5035604698" description="Endoribonuclease L-PSP/chorismate mutase-like domain-containing protein" evidence="1">
    <location>
        <begin position="22"/>
        <end position="183"/>
    </location>
</feature>
<dbReference type="Proteomes" id="UP000663832">
    <property type="component" value="Unassembled WGS sequence"/>
</dbReference>
<evidence type="ECO:0000313" key="3">
    <source>
        <dbReference type="EMBL" id="CAF0860535.1"/>
    </source>
</evidence>
<dbReference type="AlphaFoldDB" id="A0A815BSE4"/>
<keyword evidence="1" id="KW-0732">Signal</keyword>
<gene>
    <name evidence="3" type="ORF">BJG266_LOCUS8353</name>
    <name evidence="4" type="ORF">QVE165_LOCUS29744</name>
</gene>
<dbReference type="Proteomes" id="UP000663877">
    <property type="component" value="Unassembled WGS sequence"/>
</dbReference>
<keyword evidence="5" id="KW-1185">Reference proteome</keyword>
<feature type="domain" description="Endoribonuclease L-PSP/chorismate mutase-like" evidence="2">
    <location>
        <begin position="41"/>
        <end position="171"/>
    </location>
</feature>
<dbReference type="InterPro" id="IPR035959">
    <property type="entry name" value="RutC-like_sf"/>
</dbReference>
<dbReference type="Pfam" id="PF14588">
    <property type="entry name" value="YjgF_endoribonc"/>
    <property type="match status" value="1"/>
</dbReference>
<feature type="signal peptide" evidence="1">
    <location>
        <begin position="1"/>
        <end position="21"/>
    </location>
</feature>
<evidence type="ECO:0000259" key="2">
    <source>
        <dbReference type="Pfam" id="PF14588"/>
    </source>
</evidence>
<dbReference type="Gene3D" id="3.30.1330.40">
    <property type="entry name" value="RutC-like"/>
    <property type="match status" value="1"/>
</dbReference>
<dbReference type="OrthoDB" id="9980155at2759"/>
<evidence type="ECO:0000256" key="1">
    <source>
        <dbReference type="SAM" id="SignalP"/>
    </source>
</evidence>
<evidence type="ECO:0000313" key="5">
    <source>
        <dbReference type="Proteomes" id="UP000663832"/>
    </source>
</evidence>
<sequence>MFRLWSAVLFLFVISIHVASASDIDDRLKAQLLALGFPNGTLPVLVPAFGNYVDSVQVGKLLYLSSAAPQTPAGTFVKGRVPDEVDVDDAITAAKFACVRQVNRMKAALGDLNRVKKIVYISGKIQTQPDFINHTVIVDGCSAFLVNVFGTEVGTHARTVAGMASLSLNVTLEVETIVEVKCK</sequence>
<dbReference type="PANTHER" id="PTHR43760:SF1">
    <property type="entry name" value="ENDORIBONUCLEASE L-PSP_CHORISMATE MUTASE-LIKE DOMAIN-CONTAINING PROTEIN"/>
    <property type="match status" value="1"/>
</dbReference>
<organism evidence="4 5">
    <name type="scientific">Adineta steineri</name>
    <dbReference type="NCBI Taxonomy" id="433720"/>
    <lineage>
        <taxon>Eukaryota</taxon>
        <taxon>Metazoa</taxon>
        <taxon>Spiralia</taxon>
        <taxon>Gnathifera</taxon>
        <taxon>Rotifera</taxon>
        <taxon>Eurotatoria</taxon>
        <taxon>Bdelloidea</taxon>
        <taxon>Adinetida</taxon>
        <taxon>Adinetidae</taxon>
        <taxon>Adineta</taxon>
    </lineage>
</organism>
<accession>A0A815BSE4</accession>
<dbReference type="EMBL" id="CAJNOM010000241">
    <property type="protein sequence ID" value="CAF1273780.1"/>
    <property type="molecule type" value="Genomic_DNA"/>
</dbReference>
<evidence type="ECO:0000313" key="4">
    <source>
        <dbReference type="EMBL" id="CAF1273780.1"/>
    </source>
</evidence>
<dbReference type="PANTHER" id="PTHR43760">
    <property type="entry name" value="ENDORIBONUCLEASE-RELATED"/>
    <property type="match status" value="1"/>
</dbReference>
<comment type="caution">
    <text evidence="4">The sequence shown here is derived from an EMBL/GenBank/DDBJ whole genome shotgun (WGS) entry which is preliminary data.</text>
</comment>
<dbReference type="InterPro" id="IPR013813">
    <property type="entry name" value="Endoribo_LPSP/chorism_mut-like"/>
</dbReference>
<dbReference type="SUPFAM" id="SSF55298">
    <property type="entry name" value="YjgF-like"/>
    <property type="match status" value="1"/>
</dbReference>
<dbReference type="EMBL" id="CAJNOI010000026">
    <property type="protein sequence ID" value="CAF0860535.1"/>
    <property type="molecule type" value="Genomic_DNA"/>
</dbReference>